<protein>
    <submittedName>
        <fullName evidence="1">Uncharacterized protein</fullName>
    </submittedName>
</protein>
<keyword evidence="2" id="KW-1185">Reference proteome</keyword>
<evidence type="ECO:0000313" key="2">
    <source>
        <dbReference type="Proteomes" id="UP000199659"/>
    </source>
</evidence>
<dbReference type="EMBL" id="FOYZ01000009">
    <property type="protein sequence ID" value="SFR92196.1"/>
    <property type="molecule type" value="Genomic_DNA"/>
</dbReference>
<proteinExistence type="predicted"/>
<name>A0A1I6KLW9_9FIRM</name>
<gene>
    <name evidence="1" type="ORF">SAMN05661086_02524</name>
</gene>
<dbReference type="Proteomes" id="UP000199659">
    <property type="component" value="Unassembled WGS sequence"/>
</dbReference>
<dbReference type="STRING" id="37658.SAMN05661086_02524"/>
<reference evidence="1 2" key="1">
    <citation type="submission" date="2016-10" db="EMBL/GenBank/DDBJ databases">
        <authorList>
            <person name="de Groot N.N."/>
        </authorList>
    </citation>
    <scope>NUCLEOTIDE SEQUENCE [LARGE SCALE GENOMIC DNA]</scope>
    <source>
        <strain evidence="1 2">743A</strain>
    </source>
</reference>
<dbReference type="RefSeq" id="WP_177214715.1">
    <property type="nucleotide sequence ID" value="NZ_FOYZ01000009.1"/>
</dbReference>
<dbReference type="AlphaFoldDB" id="A0A1I6KLW9"/>
<accession>A0A1I6KLW9</accession>
<organism evidence="1 2">
    <name type="scientific">Anaeromicropila populeti</name>
    <dbReference type="NCBI Taxonomy" id="37658"/>
    <lineage>
        <taxon>Bacteria</taxon>
        <taxon>Bacillati</taxon>
        <taxon>Bacillota</taxon>
        <taxon>Clostridia</taxon>
        <taxon>Lachnospirales</taxon>
        <taxon>Lachnospiraceae</taxon>
        <taxon>Anaeromicropila</taxon>
    </lineage>
</organism>
<evidence type="ECO:0000313" key="1">
    <source>
        <dbReference type="EMBL" id="SFR92196.1"/>
    </source>
</evidence>
<sequence>MSIIKEYYDGPTHIVIHDDYLIGKSESEINSIINEIKEIYTNVRFSKIENEKKW</sequence>